<dbReference type="Proteomes" id="UP001642360">
    <property type="component" value="Unassembled WGS sequence"/>
</dbReference>
<protein>
    <recommendedName>
        <fullName evidence="1">N-acetyltransferase ESCO acetyl-transferase domain-containing protein</fullName>
    </recommendedName>
</protein>
<dbReference type="AlphaFoldDB" id="A0ABC8UYT8"/>
<evidence type="ECO:0000259" key="1">
    <source>
        <dbReference type="Pfam" id="PF13880"/>
    </source>
</evidence>
<evidence type="ECO:0000313" key="3">
    <source>
        <dbReference type="Proteomes" id="UP001642360"/>
    </source>
</evidence>
<dbReference type="PANTHER" id="PTHR45884:SF2">
    <property type="entry name" value="N-ACETYLTRANSFERASE ECO"/>
    <property type="match status" value="1"/>
</dbReference>
<dbReference type="InterPro" id="IPR028009">
    <property type="entry name" value="ESCO_Acetyltransf_dom"/>
</dbReference>
<keyword evidence="3" id="KW-1185">Reference proteome</keyword>
<accession>A0ABC8UYT8</accession>
<comment type="caution">
    <text evidence="2">The sequence shown here is derived from an EMBL/GenBank/DDBJ whole genome shotgun (WGS) entry which is preliminary data.</text>
</comment>
<dbReference type="PANTHER" id="PTHR45884">
    <property type="entry name" value="N-ACETYLTRANSFERASE ECO"/>
    <property type="match status" value="1"/>
</dbReference>
<dbReference type="Pfam" id="PF13880">
    <property type="entry name" value="Acetyltransf_13"/>
    <property type="match status" value="1"/>
</dbReference>
<feature type="domain" description="N-acetyltransferase ESCO acetyl-transferase" evidence="1">
    <location>
        <begin position="73"/>
        <end position="140"/>
    </location>
</feature>
<name>A0ABC8UYT8_9AQUA</name>
<dbReference type="EMBL" id="CAUOFW020009503">
    <property type="protein sequence ID" value="CAK9186250.1"/>
    <property type="molecule type" value="Genomic_DNA"/>
</dbReference>
<organism evidence="2 3">
    <name type="scientific">Ilex paraguariensis</name>
    <name type="common">yerba mate</name>
    <dbReference type="NCBI Taxonomy" id="185542"/>
    <lineage>
        <taxon>Eukaryota</taxon>
        <taxon>Viridiplantae</taxon>
        <taxon>Streptophyta</taxon>
        <taxon>Embryophyta</taxon>
        <taxon>Tracheophyta</taxon>
        <taxon>Spermatophyta</taxon>
        <taxon>Magnoliopsida</taxon>
        <taxon>eudicotyledons</taxon>
        <taxon>Gunneridae</taxon>
        <taxon>Pentapetalae</taxon>
        <taxon>asterids</taxon>
        <taxon>campanulids</taxon>
        <taxon>Aquifoliales</taxon>
        <taxon>Aquifoliaceae</taxon>
        <taxon>Ilex</taxon>
    </lineage>
</organism>
<gene>
    <name evidence="2" type="ORF">ILEXP_LOCUS56731</name>
</gene>
<evidence type="ECO:0000313" key="2">
    <source>
        <dbReference type="EMBL" id="CAK9186250.1"/>
    </source>
</evidence>
<reference evidence="2 3" key="1">
    <citation type="submission" date="2024-02" db="EMBL/GenBank/DDBJ databases">
        <authorList>
            <person name="Vignale AGUSTIN F."/>
            <person name="Sosa J E."/>
            <person name="Modenutti C."/>
        </authorList>
    </citation>
    <scope>NUCLEOTIDE SEQUENCE [LARGE SCALE GENOMIC DNA]</scope>
</reference>
<proteinExistence type="predicted"/>
<sequence length="144" mass="15675">MFDPLHETNSIFKMEVADSPLQKEKEPAQTLSLQFGDISFQREAVKGAPLANSPKPIEADLMGAVFLEKEAVTALCGIRVIWVAPAMRKKRIASQLLDAARISFCKGFALKTSQLAFSDPTSSGKALASRYCGTAAFLAYKTFI</sequence>